<name>A0A3S3Q7H6_9FLAO</name>
<dbReference type="EMBL" id="SBII01000017">
    <property type="protein sequence ID" value="RWW91778.1"/>
    <property type="molecule type" value="Genomic_DNA"/>
</dbReference>
<sequence>MSTETTIVYKLDNSTDTQTALKNVATETLNKLKEKFGNEYIVTAGDLGEVEKNWSHEIKVRKGNKIGAEVTLKWEQSQPEIVTVEVDDSSKMGSWITYGTLLPFVVIGAYLAYNDMAPLAFLPGQKVAAGLGGLIALIPGLIAVSILKTLLLKNEKEQNTQLVNEVRLLVTK</sequence>
<accession>A0A3S3Q7H6</accession>
<protein>
    <submittedName>
        <fullName evidence="2">Uncharacterized protein</fullName>
    </submittedName>
</protein>
<reference evidence="2 3" key="1">
    <citation type="submission" date="2019-01" db="EMBL/GenBank/DDBJ databases">
        <title>Flavobacterium sp. nov.,isolated from freshwater.</title>
        <authorList>
            <person name="Zhang R."/>
            <person name="Du Z.-J."/>
        </authorList>
    </citation>
    <scope>NUCLEOTIDE SEQUENCE [LARGE SCALE GENOMIC DNA]</scope>
    <source>
        <strain evidence="2 3">1E403</strain>
    </source>
</reference>
<keyword evidence="3" id="KW-1185">Reference proteome</keyword>
<feature type="transmembrane region" description="Helical" evidence="1">
    <location>
        <begin position="128"/>
        <end position="147"/>
    </location>
</feature>
<gene>
    <name evidence="2" type="ORF">EPI11_18010</name>
</gene>
<proteinExistence type="predicted"/>
<evidence type="ECO:0000256" key="1">
    <source>
        <dbReference type="SAM" id="Phobius"/>
    </source>
</evidence>
<dbReference type="RefSeq" id="WP_128391386.1">
    <property type="nucleotide sequence ID" value="NZ_SBII01000017.1"/>
</dbReference>
<keyword evidence="1" id="KW-0472">Membrane</keyword>
<keyword evidence="1" id="KW-0812">Transmembrane</keyword>
<dbReference type="Proteomes" id="UP000287527">
    <property type="component" value="Unassembled WGS sequence"/>
</dbReference>
<keyword evidence="1" id="KW-1133">Transmembrane helix</keyword>
<evidence type="ECO:0000313" key="3">
    <source>
        <dbReference type="Proteomes" id="UP000287527"/>
    </source>
</evidence>
<dbReference type="OrthoDB" id="1160924at2"/>
<dbReference type="AlphaFoldDB" id="A0A3S3Q7H6"/>
<evidence type="ECO:0000313" key="2">
    <source>
        <dbReference type="EMBL" id="RWW91778.1"/>
    </source>
</evidence>
<comment type="caution">
    <text evidence="2">The sequence shown here is derived from an EMBL/GenBank/DDBJ whole genome shotgun (WGS) entry which is preliminary data.</text>
</comment>
<feature type="transmembrane region" description="Helical" evidence="1">
    <location>
        <begin position="95"/>
        <end position="113"/>
    </location>
</feature>
<organism evidence="2 3">
    <name type="scientific">Flavobacterium cerinum</name>
    <dbReference type="NCBI Taxonomy" id="2502784"/>
    <lineage>
        <taxon>Bacteria</taxon>
        <taxon>Pseudomonadati</taxon>
        <taxon>Bacteroidota</taxon>
        <taxon>Flavobacteriia</taxon>
        <taxon>Flavobacteriales</taxon>
        <taxon>Flavobacteriaceae</taxon>
        <taxon>Flavobacterium</taxon>
    </lineage>
</organism>